<reference evidence="1 2" key="1">
    <citation type="submission" date="2015-08" db="EMBL/GenBank/DDBJ databases">
        <title>Next Generation Sequencing and Analysis of the Genome of Puccinia sorghi L Schw, the Causal Agent of Maize Common Rust.</title>
        <authorList>
            <person name="Rochi L."/>
            <person name="Burguener G."/>
            <person name="Darino M."/>
            <person name="Turjanski A."/>
            <person name="Kreff E."/>
            <person name="Dieguez M.J."/>
            <person name="Sacco F."/>
        </authorList>
    </citation>
    <scope>NUCLEOTIDE SEQUENCE [LARGE SCALE GENOMIC DNA]</scope>
    <source>
        <strain evidence="1 2">RO10H11247</strain>
    </source>
</reference>
<dbReference type="AlphaFoldDB" id="A0A0L6UDQ3"/>
<gene>
    <name evidence="1" type="ORF">VP01_733g2</name>
</gene>
<comment type="caution">
    <text evidence="1">The sequence shown here is derived from an EMBL/GenBank/DDBJ whole genome shotgun (WGS) entry which is preliminary data.</text>
</comment>
<protein>
    <submittedName>
        <fullName evidence="1">Uncharacterized protein</fullName>
    </submittedName>
</protein>
<dbReference type="Proteomes" id="UP000037035">
    <property type="component" value="Unassembled WGS sequence"/>
</dbReference>
<dbReference type="EMBL" id="LAVV01012761">
    <property type="protein sequence ID" value="KNZ46347.1"/>
    <property type="molecule type" value="Genomic_DNA"/>
</dbReference>
<proteinExistence type="predicted"/>
<name>A0A0L6UDQ3_9BASI</name>
<dbReference type="VEuPathDB" id="FungiDB:VP01_733g2"/>
<evidence type="ECO:0000313" key="1">
    <source>
        <dbReference type="EMBL" id="KNZ46347.1"/>
    </source>
</evidence>
<organism evidence="1 2">
    <name type="scientific">Puccinia sorghi</name>
    <dbReference type="NCBI Taxonomy" id="27349"/>
    <lineage>
        <taxon>Eukaryota</taxon>
        <taxon>Fungi</taxon>
        <taxon>Dikarya</taxon>
        <taxon>Basidiomycota</taxon>
        <taxon>Pucciniomycotina</taxon>
        <taxon>Pucciniomycetes</taxon>
        <taxon>Pucciniales</taxon>
        <taxon>Pucciniaceae</taxon>
        <taxon>Puccinia</taxon>
    </lineage>
</organism>
<accession>A0A0L6UDQ3</accession>
<sequence length="47" mass="5295">MDNTILGHDFLVYWNPDVDWQEGVSNLQTNSSQRLCPGVGLNIFSNV</sequence>
<evidence type="ECO:0000313" key="2">
    <source>
        <dbReference type="Proteomes" id="UP000037035"/>
    </source>
</evidence>
<keyword evidence="2" id="KW-1185">Reference proteome</keyword>